<feature type="domain" description="Ion transport" evidence="9">
    <location>
        <begin position="865"/>
        <end position="1121"/>
    </location>
</feature>
<feature type="transmembrane region" description="Helical" evidence="8">
    <location>
        <begin position="1758"/>
        <end position="1783"/>
    </location>
</feature>
<feature type="transmembrane region" description="Helical" evidence="8">
    <location>
        <begin position="1087"/>
        <end position="1112"/>
    </location>
</feature>
<dbReference type="PANTHER" id="PTHR13800:SF12">
    <property type="entry name" value="TRANSIENT RECEPTOR POTENTIAL CATION CHANNEL SUBFAMILY M MEMBER-LIKE 2"/>
    <property type="match status" value="1"/>
</dbReference>
<dbReference type="SMART" id="SM00248">
    <property type="entry name" value="ANK"/>
    <property type="match status" value="7"/>
</dbReference>
<keyword evidence="5" id="KW-0040">ANK repeat</keyword>
<dbReference type="InterPro" id="IPR002110">
    <property type="entry name" value="Ankyrin_rpt"/>
</dbReference>
<evidence type="ECO:0000256" key="8">
    <source>
        <dbReference type="SAM" id="Phobius"/>
    </source>
</evidence>
<keyword evidence="11" id="KW-1185">Reference proteome</keyword>
<evidence type="ECO:0000256" key="4">
    <source>
        <dbReference type="ARBA" id="ARBA00023136"/>
    </source>
</evidence>
<accession>A0A1S8WH20</accession>
<feature type="transmembrane region" description="Helical" evidence="8">
    <location>
        <begin position="1588"/>
        <end position="1606"/>
    </location>
</feature>
<dbReference type="InterPro" id="IPR050927">
    <property type="entry name" value="TRPM"/>
</dbReference>
<feature type="transmembrane region" description="Helical" evidence="8">
    <location>
        <begin position="1524"/>
        <end position="1546"/>
    </location>
</feature>
<dbReference type="Pfam" id="PF00023">
    <property type="entry name" value="Ank"/>
    <property type="match status" value="1"/>
</dbReference>
<evidence type="ECO:0000259" key="9">
    <source>
        <dbReference type="Pfam" id="PF00520"/>
    </source>
</evidence>
<dbReference type="Pfam" id="PF00520">
    <property type="entry name" value="Ion_trans"/>
    <property type="match status" value="2"/>
</dbReference>
<organism evidence="10 11">
    <name type="scientific">Opisthorchis viverrini</name>
    <name type="common">Southeast Asian liver fluke</name>
    <dbReference type="NCBI Taxonomy" id="6198"/>
    <lineage>
        <taxon>Eukaryota</taxon>
        <taxon>Metazoa</taxon>
        <taxon>Spiralia</taxon>
        <taxon>Lophotrochozoa</taxon>
        <taxon>Platyhelminthes</taxon>
        <taxon>Trematoda</taxon>
        <taxon>Digenea</taxon>
        <taxon>Opisthorchiida</taxon>
        <taxon>Opisthorchiata</taxon>
        <taxon>Opisthorchiidae</taxon>
        <taxon>Opisthorchis</taxon>
    </lineage>
</organism>
<dbReference type="Gene3D" id="1.25.40.20">
    <property type="entry name" value="Ankyrin repeat-containing domain"/>
    <property type="match status" value="2"/>
</dbReference>
<dbReference type="PANTHER" id="PTHR13800">
    <property type="entry name" value="TRANSIENT RECEPTOR POTENTIAL CATION CHANNEL, SUBFAMILY M, MEMBER 6"/>
    <property type="match status" value="1"/>
</dbReference>
<feature type="region of interest" description="Disordered" evidence="7">
    <location>
        <begin position="2024"/>
        <end position="2059"/>
    </location>
</feature>
<dbReference type="Pfam" id="PF13637">
    <property type="entry name" value="Ank_4"/>
    <property type="match status" value="1"/>
</dbReference>
<feature type="repeat" description="ANK" evidence="5">
    <location>
        <begin position="181"/>
        <end position="203"/>
    </location>
</feature>
<dbReference type="GO" id="GO:0005886">
    <property type="term" value="C:plasma membrane"/>
    <property type="evidence" value="ECO:0007669"/>
    <property type="project" value="TreeGrafter"/>
</dbReference>
<feature type="region of interest" description="Disordered" evidence="7">
    <location>
        <begin position="225"/>
        <end position="257"/>
    </location>
</feature>
<keyword evidence="2 8" id="KW-0812">Transmembrane</keyword>
<name>A0A1S8WH20_OPIVI</name>
<feature type="transmembrane region" description="Helical" evidence="8">
    <location>
        <begin position="1669"/>
        <end position="1691"/>
    </location>
</feature>
<keyword evidence="4 8" id="KW-0472">Membrane</keyword>
<sequence>MATHNIPYRSIFSQLSHGTRQNSLMNDMLTTEGKRIVAAKIASSSGSGGAPIRVISAFIQVKDYAGLDRYLGKHQIPLDILTSALQTACMSADSEAVEIFSKHGANVNHVDQFGTTLLHFAMRGGGDQHVVKALVAHGLDYMSWRSEGLPLLHWACTLGYIDLVEYMVEHRKASLQEPDDNGRLPIHVAAVSGQPDVLTYLINAVSQRLLLSNVPGRFRLILEDGSGDGMSDSDDEKPGGDLSLGLQVRHPSTKKDQEKLRRRSVNAYRMEQLCTARTVAAANYLDIHHWTPLHHASCEEAINRYPECLKILLKNGADPMLPTLQGKTALDLAYAAGRSQVLVDVLPKRQLIALLMQIDDIVPLRVRTGQVPVIPQLHTKILSAEKPDVAPPQLIVPQRSEREGSIPRTPSERARKGYSFIRRLADTMGDEEITSHHMWKAKGGKSESTNLMSIWRKILLNDNVELLETLRDSLVWRQNKQDSCAGDVDFHAVTQPTESTATTMTDFDSAQRLTSKQLAELFNDCYENGTGVFSHVQANYQNLIRARDFLTVLRAMTGLLTFNTLTTHTQYPTSTPSVDDVEILRPMHKSLLFLAILCGRFRVAEQLLRMRQFDMLPAAVLVLLILRRLRKEPSFPQQVLTELGRYSERIEAIAVDVLNIVFLKDKTPEKKICRNLLQIPLRSFGNVPLIDLCARAKGTKLLSLPYFQRLLDERWDGVLVHIPSLLRLPVQFFPFIGLIYLECKARQERSAIARQRVRDTLSTVLLSTNKHSGANSSTTTGLAGRQRNSSDAPDVDFDSDPWKRLRNLQSQGKNNFILPKQSQREETVYNRMVAREGWRKFPRCYFILGVYLSPSTKFMYHAIFHLCFLIIFSAICLYHITCRTDIFEALCLAYVAGYGLEEARQFLFESLRDGWKEYIQDKWNWIDLLAVGLTALGFWAKNQATYCDHDTVAEAHDESLLLTRNFYMMSLVLFDIRTLNITSIFQTIGPRLKMMSDMLRKDLIPLLVVFAIFIISYGVWFQGLLFPNGYYKNKTEGSGSVRMEFLKASGELLKRAFYNLFDIGIILSEESDCGRSVPCGYETGFNVVLYFVFVLYTGIVNIILINLLIALFSNTVSRIELESTSHWMAGRYKMIKEYSERTPLPPPLNVFCILYEVIYCSCYQCYKYVRNHFQGGIRAARRQRKLAIENHSDSSSDQPATSVHTPEIKKEKRLRHRNTRRLEKYIGTISLSSHSEKHEIEVFINFIILQSFALRDQRYVLGLSSLDGAAQNLAASRRNEFRDDGQRQDYNEAFEQLNQRLAQLEALVLSELDRFTDRIESIAVDLLNLVSFKDNTPEKMICHDMLNIRLRTFGNLSLVDLFAIAKCNGLLGLPCTQFLLDERWYGVLTYVPNWVRWLSRVFPLVGLLYVEIKDRQDRCNCSTASTALIGRQMSVQDDNSLSSKQAARANKITKHAKWTDAGNSYSTAVNDKAYDDRPVKSVYAQSPEPVITIYQRITSQNEESSKSPRMHFLTGIYRSPSMKFCLHSLFHLLFLWCFSVVCFYHLHFDFSIAEIIALAYVAGYAIEEIRQILLEGLKDGWAEYLKDGWNWIDILAVSLTGVGFCVRMNAQKKTDDPLDESRDQILYAARNVYMLGLNLFYMRTLHITSISQVIGPRLKMMADMLRKDLLPMILVFVIFIFSFGVWFQGLIHPNDFFKSMAQMEIYTRERRHEGQKLPGSFKKMIKRAFYSIFEVSIVIDEQHCDDSKECGSERGMEIVLYFVLVLYTWIVNIILINLLIALFSNTVSRIDQKAAALWLAGRYKMVKEYSERTLLPPPLNILCVLLELLQFIVSQCKNCIRKRSNPKEEFSDTSAYGLTKEQSTYNPNDFRTNLRHTTWIRHALLNSNRDTTKQEVDAVLKFILLQSFALQNRRHILGTGLLGQGFISWPAGTQESETSQSQTNQELSQATTRINKRINLIEASLNIFLKKLSAVPHEAAMISNPKRLPRPLKMPSTRMIRTPSNASTVSVHIPTSSEIFASLSKQSSFSSPRVSLTRGKGEASRPDGLPEHEKPKAKP</sequence>
<keyword evidence="3 8" id="KW-1133">Transmembrane helix</keyword>
<feature type="domain" description="Ion transport" evidence="9">
    <location>
        <begin position="1529"/>
        <end position="1794"/>
    </location>
</feature>
<dbReference type="Proteomes" id="UP000243686">
    <property type="component" value="Unassembled WGS sequence"/>
</dbReference>
<keyword evidence="6" id="KW-0175">Coiled coil</keyword>
<reference evidence="10 11" key="1">
    <citation type="submission" date="2015-03" db="EMBL/GenBank/DDBJ databases">
        <title>Draft genome of the nematode, Opisthorchis viverrini.</title>
        <authorList>
            <person name="Mitreva M."/>
        </authorList>
    </citation>
    <scope>NUCLEOTIDE SEQUENCE [LARGE SCALE GENOMIC DNA]</scope>
    <source>
        <strain evidence="10">Khon Kaen</strain>
    </source>
</reference>
<dbReference type="EMBL" id="KV907157">
    <property type="protein sequence ID" value="OON13731.1"/>
    <property type="molecule type" value="Genomic_DNA"/>
</dbReference>
<dbReference type="InterPro" id="IPR005821">
    <property type="entry name" value="Ion_trans_dom"/>
</dbReference>
<proteinExistence type="predicted"/>
<comment type="subcellular location">
    <subcellularLocation>
        <location evidence="1">Membrane</location>
        <topology evidence="1">Multi-pass membrane protein</topology>
    </subcellularLocation>
</comment>
<dbReference type="SUPFAM" id="SSF48403">
    <property type="entry name" value="Ankyrin repeat"/>
    <property type="match status" value="1"/>
</dbReference>
<evidence type="ECO:0000256" key="6">
    <source>
        <dbReference type="SAM" id="Coils"/>
    </source>
</evidence>
<evidence type="ECO:0000256" key="3">
    <source>
        <dbReference type="ARBA" id="ARBA00022989"/>
    </source>
</evidence>
<dbReference type="PROSITE" id="PS50297">
    <property type="entry name" value="ANK_REP_REGION"/>
    <property type="match status" value="2"/>
</dbReference>
<evidence type="ECO:0000256" key="2">
    <source>
        <dbReference type="ARBA" id="ARBA00022692"/>
    </source>
</evidence>
<feature type="compositionally biased region" description="Polar residues" evidence="7">
    <location>
        <begin position="769"/>
        <end position="791"/>
    </location>
</feature>
<feature type="repeat" description="ANK" evidence="5">
    <location>
        <begin position="113"/>
        <end position="140"/>
    </location>
</feature>
<dbReference type="PROSITE" id="PS50088">
    <property type="entry name" value="ANK_REPEAT"/>
    <property type="match status" value="2"/>
</dbReference>
<evidence type="ECO:0000313" key="11">
    <source>
        <dbReference type="Proteomes" id="UP000243686"/>
    </source>
</evidence>
<evidence type="ECO:0000313" key="10">
    <source>
        <dbReference type="EMBL" id="OON13731.1"/>
    </source>
</evidence>
<evidence type="ECO:0000256" key="5">
    <source>
        <dbReference type="PROSITE-ProRule" id="PRU00023"/>
    </source>
</evidence>
<evidence type="ECO:0000256" key="1">
    <source>
        <dbReference type="ARBA" id="ARBA00004141"/>
    </source>
</evidence>
<dbReference type="GO" id="GO:0099604">
    <property type="term" value="F:ligand-gated calcium channel activity"/>
    <property type="evidence" value="ECO:0007669"/>
    <property type="project" value="TreeGrafter"/>
</dbReference>
<protein>
    <submittedName>
        <fullName evidence="10">Ankyrin repeat protein</fullName>
    </submittedName>
</protein>
<evidence type="ECO:0000256" key="7">
    <source>
        <dbReference type="SAM" id="MobiDB-lite"/>
    </source>
</evidence>
<feature type="compositionally biased region" description="Basic and acidic residues" evidence="7">
    <location>
        <begin position="2039"/>
        <end position="2059"/>
    </location>
</feature>
<feature type="coiled-coil region" evidence="6">
    <location>
        <begin position="1287"/>
        <end position="1314"/>
    </location>
</feature>
<dbReference type="InterPro" id="IPR036770">
    <property type="entry name" value="Ankyrin_rpt-contain_sf"/>
</dbReference>
<feature type="transmembrane region" description="Helical" evidence="8">
    <location>
        <begin position="1006"/>
        <end position="1026"/>
    </location>
</feature>
<gene>
    <name evidence="10" type="ORF">X801_10487</name>
</gene>
<feature type="region of interest" description="Disordered" evidence="7">
    <location>
        <begin position="769"/>
        <end position="798"/>
    </location>
</feature>
<feature type="transmembrane region" description="Helical" evidence="8">
    <location>
        <begin position="858"/>
        <end position="880"/>
    </location>
</feature>